<dbReference type="PANTHER" id="PTHR36115">
    <property type="entry name" value="PROLINE-RICH ANTIGEN HOMOLOG-RELATED"/>
    <property type="match status" value="1"/>
</dbReference>
<evidence type="ECO:0000256" key="4">
    <source>
        <dbReference type="ARBA" id="ARBA00022989"/>
    </source>
</evidence>
<evidence type="ECO:0000256" key="7">
    <source>
        <dbReference type="SAM" id="Phobius"/>
    </source>
</evidence>
<dbReference type="InterPro" id="IPR051791">
    <property type="entry name" value="Pra-immunoreactive"/>
</dbReference>
<feature type="transmembrane region" description="Helical" evidence="7">
    <location>
        <begin position="115"/>
        <end position="141"/>
    </location>
</feature>
<evidence type="ECO:0000256" key="2">
    <source>
        <dbReference type="ARBA" id="ARBA00022475"/>
    </source>
</evidence>
<keyword evidence="5 7" id="KW-0472">Membrane</keyword>
<feature type="transmembrane region" description="Helical" evidence="7">
    <location>
        <begin position="76"/>
        <end position="95"/>
    </location>
</feature>
<evidence type="ECO:0000259" key="8">
    <source>
        <dbReference type="Pfam" id="PF06271"/>
    </source>
</evidence>
<proteinExistence type="predicted"/>
<dbReference type="Pfam" id="PF06271">
    <property type="entry name" value="RDD"/>
    <property type="match status" value="1"/>
</dbReference>
<comment type="subcellular location">
    <subcellularLocation>
        <location evidence="1">Cell membrane</location>
        <topology evidence="1">Multi-pass membrane protein</topology>
    </subcellularLocation>
</comment>
<reference evidence="10" key="1">
    <citation type="journal article" date="2019" name="Int. J. Syst. Evol. Microbiol.">
        <title>The Global Catalogue of Microorganisms (GCM) 10K type strain sequencing project: providing services to taxonomists for standard genome sequencing and annotation.</title>
        <authorList>
            <consortium name="The Broad Institute Genomics Platform"/>
            <consortium name="The Broad Institute Genome Sequencing Center for Infectious Disease"/>
            <person name="Wu L."/>
            <person name="Ma J."/>
        </authorList>
    </citation>
    <scope>NUCLEOTIDE SEQUENCE [LARGE SCALE GENOMIC DNA]</scope>
    <source>
        <strain evidence="10">JCM 10649</strain>
    </source>
</reference>
<keyword evidence="3 7" id="KW-0812">Transmembrane</keyword>
<comment type="caution">
    <text evidence="9">The sequence shown here is derived from an EMBL/GenBank/DDBJ whole genome shotgun (WGS) entry which is preliminary data.</text>
</comment>
<accession>A0ABP3LCQ9</accession>
<organism evidence="9 10">
    <name type="scientific">Streptomyces stramineus</name>
    <dbReference type="NCBI Taxonomy" id="173861"/>
    <lineage>
        <taxon>Bacteria</taxon>
        <taxon>Bacillati</taxon>
        <taxon>Actinomycetota</taxon>
        <taxon>Actinomycetes</taxon>
        <taxon>Kitasatosporales</taxon>
        <taxon>Streptomycetaceae</taxon>
        <taxon>Streptomyces</taxon>
    </lineage>
</organism>
<dbReference type="Proteomes" id="UP001499895">
    <property type="component" value="Unassembled WGS sequence"/>
</dbReference>
<evidence type="ECO:0000256" key="3">
    <source>
        <dbReference type="ARBA" id="ARBA00022692"/>
    </source>
</evidence>
<dbReference type="PANTHER" id="PTHR36115:SF6">
    <property type="entry name" value="PROLINE-RICH ANTIGEN HOMOLOG"/>
    <property type="match status" value="1"/>
</dbReference>
<dbReference type="InterPro" id="IPR010432">
    <property type="entry name" value="RDD"/>
</dbReference>
<keyword evidence="2" id="KW-1003">Cell membrane</keyword>
<keyword evidence="10" id="KW-1185">Reference proteome</keyword>
<gene>
    <name evidence="9" type="ORF">GCM10009544_65660</name>
</gene>
<evidence type="ECO:0000256" key="6">
    <source>
        <dbReference type="SAM" id="MobiDB-lite"/>
    </source>
</evidence>
<protein>
    <submittedName>
        <fullName evidence="9">RDD family protein</fullName>
    </submittedName>
</protein>
<name>A0ABP3LCQ9_9ACTN</name>
<keyword evidence="4 7" id="KW-1133">Transmembrane helix</keyword>
<feature type="region of interest" description="Disordered" evidence="6">
    <location>
        <begin position="1"/>
        <end position="30"/>
    </location>
</feature>
<dbReference type="EMBL" id="BAAAHB010000172">
    <property type="protein sequence ID" value="GAA0497066.1"/>
    <property type="molecule type" value="Genomic_DNA"/>
</dbReference>
<evidence type="ECO:0000256" key="5">
    <source>
        <dbReference type="ARBA" id="ARBA00023136"/>
    </source>
</evidence>
<feature type="domain" description="RDD" evidence="8">
    <location>
        <begin position="61"/>
        <end position="207"/>
    </location>
</feature>
<evidence type="ECO:0000313" key="10">
    <source>
        <dbReference type="Proteomes" id="UP001499895"/>
    </source>
</evidence>
<evidence type="ECO:0000256" key="1">
    <source>
        <dbReference type="ARBA" id="ARBA00004651"/>
    </source>
</evidence>
<evidence type="ECO:0000313" key="9">
    <source>
        <dbReference type="EMBL" id="GAA0497066.1"/>
    </source>
</evidence>
<sequence>MTYPNPPGPPPHQPYQPYPQAPQAPPVQPYAPFPQQAGAPGYGYGYGYPGPDPYAVQRPPLAGWWARVGANLIDGVVMSLVPMVCYFGGIAVLFADTFDCMDRTDKYAEDCEPSGAAIGGGLALFAVGAVLSIAITLWMLYRQGKTGQTLGKRALSISVVRETDGMPTGFGMAVVRYLCHFIDSITFVGYLWPLWDDKKQTFADKMVGTVVIRTG</sequence>